<evidence type="ECO:0000313" key="15">
    <source>
        <dbReference type="EMBL" id="CCP26474.1"/>
    </source>
</evidence>
<keyword evidence="4 11" id="KW-0597">Phosphoprotein</keyword>
<dbReference type="GO" id="GO:0000156">
    <property type="term" value="F:phosphorelay response regulator activity"/>
    <property type="evidence" value="ECO:0007669"/>
    <property type="project" value="TreeGrafter"/>
</dbReference>
<dbReference type="CDD" id="cd17574">
    <property type="entry name" value="REC_OmpR"/>
    <property type="match status" value="1"/>
</dbReference>
<dbReference type="InterPro" id="IPR036388">
    <property type="entry name" value="WH-like_DNA-bd_sf"/>
</dbReference>
<evidence type="ECO:0000259" key="13">
    <source>
        <dbReference type="PROSITE" id="PS50110"/>
    </source>
</evidence>
<proteinExistence type="predicted"/>
<evidence type="ECO:0000256" key="10">
    <source>
        <dbReference type="ARBA" id="ARBA00024867"/>
    </source>
</evidence>
<dbReference type="CDD" id="cd00383">
    <property type="entry name" value="trans_reg_C"/>
    <property type="match status" value="1"/>
</dbReference>
<dbReference type="OrthoDB" id="152576at2"/>
<dbReference type="STRING" id="1209989.TepRe1_1569"/>
<evidence type="ECO:0000256" key="11">
    <source>
        <dbReference type="PROSITE-ProRule" id="PRU00169"/>
    </source>
</evidence>
<dbReference type="PROSITE" id="PS51755">
    <property type="entry name" value="OMPR_PHOB"/>
    <property type="match status" value="1"/>
</dbReference>
<evidence type="ECO:0000256" key="5">
    <source>
        <dbReference type="ARBA" id="ARBA00023012"/>
    </source>
</evidence>
<dbReference type="SUPFAM" id="SSF52172">
    <property type="entry name" value="CheY-like"/>
    <property type="match status" value="1"/>
</dbReference>
<keyword evidence="3" id="KW-0963">Cytoplasm</keyword>
<feature type="domain" description="Response regulatory" evidence="13">
    <location>
        <begin position="6"/>
        <end position="119"/>
    </location>
</feature>
<protein>
    <recommendedName>
        <fullName evidence="2">Stage 0 sporulation protein A homolog</fullName>
    </recommendedName>
</protein>
<feature type="domain" description="OmpR/PhoB-type" evidence="14">
    <location>
        <begin position="130"/>
        <end position="228"/>
    </location>
</feature>
<evidence type="ECO:0000256" key="8">
    <source>
        <dbReference type="ARBA" id="ARBA00023159"/>
    </source>
</evidence>
<evidence type="ECO:0000256" key="6">
    <source>
        <dbReference type="ARBA" id="ARBA00023015"/>
    </source>
</evidence>
<dbReference type="PROSITE" id="PS50110">
    <property type="entry name" value="RESPONSE_REGULATORY"/>
    <property type="match status" value="1"/>
</dbReference>
<dbReference type="Proteomes" id="UP000010802">
    <property type="component" value="Chromosome"/>
</dbReference>
<evidence type="ECO:0000256" key="9">
    <source>
        <dbReference type="ARBA" id="ARBA00023163"/>
    </source>
</evidence>
<feature type="DNA-binding region" description="OmpR/PhoB-type" evidence="12">
    <location>
        <begin position="130"/>
        <end position="228"/>
    </location>
</feature>
<dbReference type="GO" id="GO:0032993">
    <property type="term" value="C:protein-DNA complex"/>
    <property type="evidence" value="ECO:0007669"/>
    <property type="project" value="TreeGrafter"/>
</dbReference>
<evidence type="ECO:0000256" key="3">
    <source>
        <dbReference type="ARBA" id="ARBA00022490"/>
    </source>
</evidence>
<dbReference type="Gene3D" id="6.10.250.690">
    <property type="match status" value="1"/>
</dbReference>
<evidence type="ECO:0000259" key="14">
    <source>
        <dbReference type="PROSITE" id="PS51755"/>
    </source>
</evidence>
<evidence type="ECO:0000256" key="2">
    <source>
        <dbReference type="ARBA" id="ARBA00018672"/>
    </source>
</evidence>
<evidence type="ECO:0000313" key="16">
    <source>
        <dbReference type="Proteomes" id="UP000010802"/>
    </source>
</evidence>
<keyword evidence="7 12" id="KW-0238">DNA-binding</keyword>
<dbReference type="Pfam" id="PF00486">
    <property type="entry name" value="Trans_reg_C"/>
    <property type="match status" value="1"/>
</dbReference>
<evidence type="ECO:0000256" key="7">
    <source>
        <dbReference type="ARBA" id="ARBA00023125"/>
    </source>
</evidence>
<keyword evidence="16" id="KW-1185">Reference proteome</keyword>
<accession>L0S1W2</accession>
<dbReference type="InterPro" id="IPR016032">
    <property type="entry name" value="Sig_transdc_resp-reg_C-effctor"/>
</dbReference>
<dbReference type="FunFam" id="1.10.10.10:FF:000018">
    <property type="entry name" value="DNA-binding response regulator ResD"/>
    <property type="match status" value="1"/>
</dbReference>
<dbReference type="InterPro" id="IPR001789">
    <property type="entry name" value="Sig_transdc_resp-reg_receiver"/>
</dbReference>
<dbReference type="GO" id="GO:0000976">
    <property type="term" value="F:transcription cis-regulatory region binding"/>
    <property type="evidence" value="ECO:0007669"/>
    <property type="project" value="TreeGrafter"/>
</dbReference>
<comment type="subcellular location">
    <subcellularLocation>
        <location evidence="1">Cytoplasm</location>
    </subcellularLocation>
</comment>
<dbReference type="SUPFAM" id="SSF46894">
    <property type="entry name" value="C-terminal effector domain of the bipartite response regulators"/>
    <property type="match status" value="1"/>
</dbReference>
<dbReference type="Pfam" id="PF00072">
    <property type="entry name" value="Response_reg"/>
    <property type="match status" value="1"/>
</dbReference>
<dbReference type="KEGG" id="tep:TepRe1_1569"/>
<dbReference type="Gene3D" id="3.40.50.2300">
    <property type="match status" value="1"/>
</dbReference>
<dbReference type="PANTHER" id="PTHR48111">
    <property type="entry name" value="REGULATOR OF RPOS"/>
    <property type="match status" value="1"/>
</dbReference>
<reference evidence="16" key="1">
    <citation type="journal article" date="2013" name="Genome Announc.">
        <title>First genome sequence of a syntrophic acetate-oxidizing bacterium, Tepidanaerobacter acetatoxydans strain Re1.</title>
        <authorList>
            <person name="Manzoor S."/>
            <person name="Bongcam-Rudloff E."/>
            <person name="Schnurer A."/>
            <person name="Muller B."/>
        </authorList>
    </citation>
    <scope>NUCLEOTIDE SEQUENCE [LARGE SCALE GENOMIC DNA]</scope>
    <source>
        <strain evidence="16">Re1</strain>
    </source>
</reference>
<accession>F4LWB1</accession>
<dbReference type="PANTHER" id="PTHR48111:SF44">
    <property type="entry name" value="TRANSCRIPTIONAL REGULATORY PROTEIN RESD"/>
    <property type="match status" value="1"/>
</dbReference>
<evidence type="ECO:0000256" key="12">
    <source>
        <dbReference type="PROSITE-ProRule" id="PRU01091"/>
    </source>
</evidence>
<dbReference type="Gene3D" id="1.10.10.10">
    <property type="entry name" value="Winged helix-like DNA-binding domain superfamily/Winged helix DNA-binding domain"/>
    <property type="match status" value="1"/>
</dbReference>
<dbReference type="InterPro" id="IPR001867">
    <property type="entry name" value="OmpR/PhoB-type_DNA-bd"/>
</dbReference>
<dbReference type="SMART" id="SM00448">
    <property type="entry name" value="REC"/>
    <property type="match status" value="1"/>
</dbReference>
<dbReference type="FunFam" id="3.40.50.2300:FF:000001">
    <property type="entry name" value="DNA-binding response regulator PhoB"/>
    <property type="match status" value="1"/>
</dbReference>
<sequence length="230" mass="26423">MQGNARILVVDDEKRIVDLVRLYLEREGFIVDEAFEGQQALDMISSVSYDLIILDLMLPVIDGWTVCKKIREKYDTPVIMLTARGEEFDKVLGFELGADDYVVKPFSPRELTARVKALLRRMASKQDYEAEALIFPELLIDPAARVVKVDGKEVALTPKEFDLLYFLAKNKGKAFNREKLLKEVWGYDFYGSLRTVDTHIKQLREKLGRSKAASYINTVWGIGYKFEVEK</sequence>
<dbReference type="AlphaFoldDB" id="F4LWB1"/>
<gene>
    <name evidence="15" type="primary">resD</name>
    <name evidence="15" type="ordered locus">TEPIRE1_1690</name>
</gene>
<keyword evidence="6" id="KW-0805">Transcription regulation</keyword>
<dbReference type="HOGENOM" id="CLU_000445_30_4_9"/>
<evidence type="ECO:0000256" key="4">
    <source>
        <dbReference type="ARBA" id="ARBA00022553"/>
    </source>
</evidence>
<dbReference type="InterPro" id="IPR039420">
    <property type="entry name" value="WalR-like"/>
</dbReference>
<dbReference type="EMBL" id="HF563609">
    <property type="protein sequence ID" value="CCP26474.1"/>
    <property type="molecule type" value="Genomic_DNA"/>
</dbReference>
<dbReference type="GO" id="GO:0005829">
    <property type="term" value="C:cytosol"/>
    <property type="evidence" value="ECO:0007669"/>
    <property type="project" value="TreeGrafter"/>
</dbReference>
<organism evidence="15 16">
    <name type="scientific">Tepidanaerobacter acetatoxydans (strain DSM 21804 / JCM 16047 / Re1)</name>
    <dbReference type="NCBI Taxonomy" id="1209989"/>
    <lineage>
        <taxon>Bacteria</taxon>
        <taxon>Bacillati</taxon>
        <taxon>Bacillota</taxon>
        <taxon>Clostridia</taxon>
        <taxon>Thermosediminibacterales</taxon>
        <taxon>Tepidanaerobacteraceae</taxon>
        <taxon>Tepidanaerobacter</taxon>
    </lineage>
</organism>
<comment type="function">
    <text evidence="10">May play the central regulatory role in sporulation. It may be an element of the effector pathway responsible for the activation of sporulation genes in response to nutritional stress. Spo0A may act in concert with spo0H (a sigma factor) to control the expression of some genes that are critical to the sporulation process.</text>
</comment>
<name>F4LWB1_TEPAE</name>
<dbReference type="InterPro" id="IPR011006">
    <property type="entry name" value="CheY-like_superfamily"/>
</dbReference>
<dbReference type="eggNOG" id="COG0745">
    <property type="taxonomic scope" value="Bacteria"/>
</dbReference>
<dbReference type="PATRIC" id="fig|1209989.3.peg.1943"/>
<feature type="modified residue" description="4-aspartylphosphate" evidence="11">
    <location>
        <position position="55"/>
    </location>
</feature>
<keyword evidence="9" id="KW-0804">Transcription</keyword>
<dbReference type="SMART" id="SM00862">
    <property type="entry name" value="Trans_reg_C"/>
    <property type="match status" value="1"/>
</dbReference>
<dbReference type="KEGG" id="tae:TepiRe1_1690"/>
<evidence type="ECO:0000256" key="1">
    <source>
        <dbReference type="ARBA" id="ARBA00004496"/>
    </source>
</evidence>
<keyword evidence="8" id="KW-0010">Activator</keyword>
<dbReference type="RefSeq" id="WP_013778632.1">
    <property type="nucleotide sequence ID" value="NC_015519.1"/>
</dbReference>
<dbReference type="GO" id="GO:0006355">
    <property type="term" value="P:regulation of DNA-templated transcription"/>
    <property type="evidence" value="ECO:0007669"/>
    <property type="project" value="InterPro"/>
</dbReference>
<keyword evidence="5" id="KW-0902">Two-component regulatory system</keyword>